<feature type="transmembrane region" description="Helical" evidence="1">
    <location>
        <begin position="181"/>
        <end position="204"/>
    </location>
</feature>
<keyword evidence="1" id="KW-0472">Membrane</keyword>
<sequence>MSGTWQAPRRPSRSWLQVFFLGFLLFVLTVVVMALTSNSNLYPTVIVIGNFLIPVVFVAFLYDHQHITSLSPEQIAKSFCLGGVLGVLGASILEALLLPPQTSPDQELSFRSGLLIGLIEEGCKILAVIFIARKMRHDSPIDGLLLGAAVGMGFAALESTGYAFNAFIYSHGRFSASIVETILRGLIAPFGHGTWTAILSAVLFHESAPHRFRITIPVILVFAFVVVLHGAWDGLPHSLYFVVPPGFPISVATLIISILGIGALVVVYKHAGKERLPEQK</sequence>
<dbReference type="RefSeq" id="WP_201373400.1">
    <property type="nucleotide sequence ID" value="NZ_BNJG01000002.1"/>
</dbReference>
<feature type="transmembrane region" description="Helical" evidence="1">
    <location>
        <begin position="216"/>
        <end position="235"/>
    </location>
</feature>
<dbReference type="InterPro" id="IPR026898">
    <property type="entry name" value="PrsW"/>
</dbReference>
<feature type="transmembrane region" description="Helical" evidence="1">
    <location>
        <begin position="74"/>
        <end position="93"/>
    </location>
</feature>
<accession>A0ABQ3UX39</accession>
<organism evidence="2 3">
    <name type="scientific">Ktedonobacter robiniae</name>
    <dbReference type="NCBI Taxonomy" id="2778365"/>
    <lineage>
        <taxon>Bacteria</taxon>
        <taxon>Bacillati</taxon>
        <taxon>Chloroflexota</taxon>
        <taxon>Ktedonobacteria</taxon>
        <taxon>Ktedonobacterales</taxon>
        <taxon>Ktedonobacteraceae</taxon>
        <taxon>Ktedonobacter</taxon>
    </lineage>
</organism>
<gene>
    <name evidence="2" type="ORF">KSB_54270</name>
</gene>
<dbReference type="Proteomes" id="UP000654345">
    <property type="component" value="Unassembled WGS sequence"/>
</dbReference>
<dbReference type="EMBL" id="BNJG01000002">
    <property type="protein sequence ID" value="GHO56952.1"/>
    <property type="molecule type" value="Genomic_DNA"/>
</dbReference>
<evidence type="ECO:0000256" key="1">
    <source>
        <dbReference type="SAM" id="Phobius"/>
    </source>
</evidence>
<evidence type="ECO:0000313" key="2">
    <source>
        <dbReference type="EMBL" id="GHO56952.1"/>
    </source>
</evidence>
<keyword evidence="3" id="KW-1185">Reference proteome</keyword>
<proteinExistence type="predicted"/>
<dbReference type="PANTHER" id="PTHR36844">
    <property type="entry name" value="PROTEASE PRSW"/>
    <property type="match status" value="1"/>
</dbReference>
<dbReference type="PANTHER" id="PTHR36844:SF1">
    <property type="entry name" value="PROTEASE PRSW"/>
    <property type="match status" value="1"/>
</dbReference>
<comment type="caution">
    <text evidence="2">The sequence shown here is derived from an EMBL/GenBank/DDBJ whole genome shotgun (WGS) entry which is preliminary data.</text>
</comment>
<evidence type="ECO:0008006" key="4">
    <source>
        <dbReference type="Google" id="ProtNLM"/>
    </source>
</evidence>
<protein>
    <recommendedName>
        <fullName evidence="4">PrsW family intramembrane metalloprotease</fullName>
    </recommendedName>
</protein>
<reference evidence="2 3" key="1">
    <citation type="journal article" date="2021" name="Int. J. Syst. Evol. Microbiol.">
        <title>Reticulibacter mediterranei gen. nov., sp. nov., within the new family Reticulibacteraceae fam. nov., and Ktedonospora formicarum gen. nov., sp. nov., Ktedonobacter robiniae sp. nov., Dictyobacter formicarum sp. nov. and Dictyobacter arantiisoli sp. nov., belonging to the class Ktedonobacteria.</title>
        <authorList>
            <person name="Yabe S."/>
            <person name="Zheng Y."/>
            <person name="Wang C.M."/>
            <person name="Sakai Y."/>
            <person name="Abe K."/>
            <person name="Yokota A."/>
            <person name="Donadio S."/>
            <person name="Cavaletti L."/>
            <person name="Monciardini P."/>
        </authorList>
    </citation>
    <scope>NUCLEOTIDE SEQUENCE [LARGE SCALE GENOMIC DNA]</scope>
    <source>
        <strain evidence="2 3">SOSP1-30</strain>
    </source>
</reference>
<feature type="transmembrane region" description="Helical" evidence="1">
    <location>
        <begin position="41"/>
        <end position="62"/>
    </location>
</feature>
<feature type="transmembrane region" description="Helical" evidence="1">
    <location>
        <begin position="247"/>
        <end position="268"/>
    </location>
</feature>
<feature type="transmembrane region" description="Helical" evidence="1">
    <location>
        <begin position="144"/>
        <end position="169"/>
    </location>
</feature>
<feature type="transmembrane region" description="Helical" evidence="1">
    <location>
        <begin position="113"/>
        <end position="132"/>
    </location>
</feature>
<dbReference type="Pfam" id="PF13367">
    <property type="entry name" value="PrsW-protease"/>
    <property type="match status" value="1"/>
</dbReference>
<feature type="transmembrane region" description="Helical" evidence="1">
    <location>
        <begin position="15"/>
        <end position="35"/>
    </location>
</feature>
<keyword evidence="1" id="KW-0812">Transmembrane</keyword>
<name>A0ABQ3UX39_9CHLR</name>
<evidence type="ECO:0000313" key="3">
    <source>
        <dbReference type="Proteomes" id="UP000654345"/>
    </source>
</evidence>
<keyword evidence="1" id="KW-1133">Transmembrane helix</keyword>